<proteinExistence type="predicted"/>
<evidence type="ECO:0000313" key="3">
    <source>
        <dbReference type="Proteomes" id="UP001299970"/>
    </source>
</evidence>
<dbReference type="Proteomes" id="UP001299970">
    <property type="component" value="Unassembled WGS sequence"/>
</dbReference>
<organism evidence="2 3">
    <name type="scientific">Pseudonocardia alaniniphila</name>
    <dbReference type="NCBI Taxonomy" id="75291"/>
    <lineage>
        <taxon>Bacteria</taxon>
        <taxon>Bacillati</taxon>
        <taxon>Actinomycetota</taxon>
        <taxon>Actinomycetes</taxon>
        <taxon>Pseudonocardiales</taxon>
        <taxon>Pseudonocardiaceae</taxon>
        <taxon>Pseudonocardia</taxon>
    </lineage>
</organism>
<accession>A0ABS9TDX6</accession>
<keyword evidence="3" id="KW-1185">Reference proteome</keyword>
<keyword evidence="1" id="KW-0812">Transmembrane</keyword>
<evidence type="ECO:0000256" key="1">
    <source>
        <dbReference type="SAM" id="Phobius"/>
    </source>
</evidence>
<feature type="transmembrane region" description="Helical" evidence="1">
    <location>
        <begin position="31"/>
        <end position="50"/>
    </location>
</feature>
<gene>
    <name evidence="2" type="ORF">MMF94_12985</name>
</gene>
<sequence>MDVPTPRDDDQEPSLFRATDRGRRSLRHAQLVLGLLAIAVAVLVGGAAAAQQVVPAPAPGTTLVTAELLEPSPLPEVAMLNSALTTRARWTAPGGTQHTGQLPVVAGLAKGDHVPVAVDAGGSVVDARVGAADPLRAGLVAGLSTLLACWAVLALAVSLCRSRLDAIDAEDWETGWARVEPEWSGRA</sequence>
<name>A0ABS9TDX6_9PSEU</name>
<reference evidence="2 3" key="1">
    <citation type="submission" date="2022-03" db="EMBL/GenBank/DDBJ databases">
        <title>Pseudonocardia alaer sp. nov., a novel actinomycete isolated from reed forest soil.</title>
        <authorList>
            <person name="Wang L."/>
        </authorList>
    </citation>
    <scope>NUCLEOTIDE SEQUENCE [LARGE SCALE GENOMIC DNA]</scope>
    <source>
        <strain evidence="2 3">Y-16303</strain>
    </source>
</reference>
<protein>
    <recommendedName>
        <fullName evidence="4">Transmembrane protein</fullName>
    </recommendedName>
</protein>
<dbReference type="EMBL" id="JAKXMK010000010">
    <property type="protein sequence ID" value="MCH6166598.1"/>
    <property type="molecule type" value="Genomic_DNA"/>
</dbReference>
<evidence type="ECO:0000313" key="2">
    <source>
        <dbReference type="EMBL" id="MCH6166598.1"/>
    </source>
</evidence>
<keyword evidence="1" id="KW-1133">Transmembrane helix</keyword>
<comment type="caution">
    <text evidence="2">The sequence shown here is derived from an EMBL/GenBank/DDBJ whole genome shotgun (WGS) entry which is preliminary data.</text>
</comment>
<dbReference type="RefSeq" id="WP_241036623.1">
    <property type="nucleotide sequence ID" value="NZ_BAAAJF010000039.1"/>
</dbReference>
<feature type="transmembrane region" description="Helical" evidence="1">
    <location>
        <begin position="137"/>
        <end position="157"/>
    </location>
</feature>
<keyword evidence="1" id="KW-0472">Membrane</keyword>
<evidence type="ECO:0008006" key="4">
    <source>
        <dbReference type="Google" id="ProtNLM"/>
    </source>
</evidence>